<dbReference type="CDD" id="cd22359">
    <property type="entry name" value="SfsA-like_bacterial"/>
    <property type="match status" value="1"/>
</dbReference>
<proteinExistence type="inferred from homology"/>
<dbReference type="Pfam" id="PF17746">
    <property type="entry name" value="SfsA_N"/>
    <property type="match status" value="1"/>
</dbReference>
<evidence type="ECO:0000256" key="1">
    <source>
        <dbReference type="HAMAP-Rule" id="MF_00095"/>
    </source>
</evidence>
<dbReference type="InterPro" id="IPR005224">
    <property type="entry name" value="SfsA"/>
</dbReference>
<keyword evidence="5" id="KW-1185">Reference proteome</keyword>
<organism evidence="4 5">
    <name type="scientific">Pseudidiomarina atlantica</name>
    <dbReference type="NCBI Taxonomy" id="1517416"/>
    <lineage>
        <taxon>Bacteria</taxon>
        <taxon>Pseudomonadati</taxon>
        <taxon>Pseudomonadota</taxon>
        <taxon>Gammaproteobacteria</taxon>
        <taxon>Alteromonadales</taxon>
        <taxon>Idiomarinaceae</taxon>
        <taxon>Pseudidiomarina</taxon>
    </lineage>
</organism>
<dbReference type="InterPro" id="IPR041465">
    <property type="entry name" value="SfsA_N"/>
</dbReference>
<dbReference type="Gene3D" id="2.40.50.580">
    <property type="match status" value="1"/>
</dbReference>
<protein>
    <recommendedName>
        <fullName evidence="1">Sugar fermentation stimulation protein homolog</fullName>
    </recommendedName>
</protein>
<evidence type="ECO:0000313" key="4">
    <source>
        <dbReference type="EMBL" id="KFZ28518.1"/>
    </source>
</evidence>
<dbReference type="InterPro" id="IPR040452">
    <property type="entry name" value="SfsA_C"/>
</dbReference>
<sequence>MQFDNPLEQAFLLRRYKRFLADVYHPSWPQYSNSEHPLTVHCPNTGAMTGCAEPGMRVWLSDSQNSKRKYRYTWELAETSAGDSICVNTQRANQVVGEALQQQLLPAFRNISEWRAERRYGDDNRRIDWQGAAPDGRQCYIEVKSVTLAKGAQGYFPDTVSQRARDHLRSLQGMVAQGQRAAVIYCVLHSGVQVVSAAAHCDPKYAEAAIQAKQQGVEFYALACDISPQGIHPKGELPVK</sequence>
<dbReference type="Proteomes" id="UP000053718">
    <property type="component" value="Unassembled WGS sequence"/>
</dbReference>
<evidence type="ECO:0000259" key="2">
    <source>
        <dbReference type="Pfam" id="PF03749"/>
    </source>
</evidence>
<dbReference type="EMBL" id="JPIN01000008">
    <property type="protein sequence ID" value="KFZ28518.1"/>
    <property type="molecule type" value="Genomic_DNA"/>
</dbReference>
<dbReference type="GO" id="GO:0003677">
    <property type="term" value="F:DNA binding"/>
    <property type="evidence" value="ECO:0007669"/>
    <property type="project" value="InterPro"/>
</dbReference>
<reference evidence="4 5" key="1">
    <citation type="submission" date="2014-06" db="EMBL/GenBank/DDBJ databases">
        <title>Draft genome sequence of Idiomarina sp. MCCC 1A10513.</title>
        <authorList>
            <person name="Du J."/>
            <person name="Lai Q."/>
            <person name="Shao Z."/>
        </authorList>
    </citation>
    <scope>NUCLEOTIDE SEQUENCE [LARGE SCALE GENOMIC DNA]</scope>
    <source>
        <strain evidence="4 5">MCCC 1A10513</strain>
    </source>
</reference>
<evidence type="ECO:0000259" key="3">
    <source>
        <dbReference type="Pfam" id="PF17746"/>
    </source>
</evidence>
<dbReference type="NCBIfam" id="TIGR00230">
    <property type="entry name" value="sfsA"/>
    <property type="match status" value="1"/>
</dbReference>
<feature type="domain" description="SfsA N-terminal OB" evidence="3">
    <location>
        <begin position="13"/>
        <end position="87"/>
    </location>
</feature>
<dbReference type="STRING" id="1517416.IDAT_09435"/>
<dbReference type="PANTHER" id="PTHR30545">
    <property type="entry name" value="SUGAR FERMENTATION STIMULATION PROTEIN A"/>
    <property type="match status" value="1"/>
</dbReference>
<dbReference type="OrthoDB" id="9802365at2"/>
<dbReference type="PANTHER" id="PTHR30545:SF2">
    <property type="entry name" value="SUGAR FERMENTATION STIMULATION PROTEIN A"/>
    <property type="match status" value="1"/>
</dbReference>
<evidence type="ECO:0000313" key="5">
    <source>
        <dbReference type="Proteomes" id="UP000053718"/>
    </source>
</evidence>
<accession>A0A094L1L6</accession>
<dbReference type="Gene3D" id="3.40.1350.60">
    <property type="match status" value="1"/>
</dbReference>
<dbReference type="RefSeq" id="WP_034733079.1">
    <property type="nucleotide sequence ID" value="NZ_JPIN01000008.1"/>
</dbReference>
<name>A0A094L1L6_9GAMM</name>
<dbReference type="Pfam" id="PF03749">
    <property type="entry name" value="SfsA"/>
    <property type="match status" value="1"/>
</dbReference>
<dbReference type="eggNOG" id="COG1489">
    <property type="taxonomic scope" value="Bacteria"/>
</dbReference>
<dbReference type="FunFam" id="2.40.50.580:FF:000001">
    <property type="entry name" value="Sugar fermentation stimulation protein A"/>
    <property type="match status" value="1"/>
</dbReference>
<feature type="domain" description="Sugar fermentation stimulation protein C-terminal" evidence="2">
    <location>
        <begin position="90"/>
        <end position="229"/>
    </location>
</feature>
<comment type="caution">
    <text evidence="4">The sequence shown here is derived from an EMBL/GenBank/DDBJ whole genome shotgun (WGS) entry which is preliminary data.</text>
</comment>
<comment type="similarity">
    <text evidence="1">Belongs to the SfsA family.</text>
</comment>
<dbReference type="AlphaFoldDB" id="A0A094L1L6"/>
<gene>
    <name evidence="1" type="primary">sfsA</name>
    <name evidence="4" type="ORF">IDAT_09435</name>
</gene>
<dbReference type="HAMAP" id="MF_00095">
    <property type="entry name" value="SfsA"/>
    <property type="match status" value="1"/>
</dbReference>